<dbReference type="InterPro" id="IPR002068">
    <property type="entry name" value="A-crystallin/Hsp20_dom"/>
</dbReference>
<accession>X1GI93</accession>
<feature type="non-terminal residue" evidence="2">
    <location>
        <position position="299"/>
    </location>
</feature>
<dbReference type="PROSITE" id="PS01031">
    <property type="entry name" value="SHSP"/>
    <property type="match status" value="1"/>
</dbReference>
<feature type="non-terminal residue" evidence="2">
    <location>
        <position position="1"/>
    </location>
</feature>
<protein>
    <recommendedName>
        <fullName evidence="1">SHSP domain-containing protein</fullName>
    </recommendedName>
</protein>
<organism evidence="2">
    <name type="scientific">marine sediment metagenome</name>
    <dbReference type="NCBI Taxonomy" id="412755"/>
    <lineage>
        <taxon>unclassified sequences</taxon>
        <taxon>metagenomes</taxon>
        <taxon>ecological metagenomes</taxon>
    </lineage>
</organism>
<name>X1GI93_9ZZZZ</name>
<dbReference type="EMBL" id="BARU01017208">
    <property type="protein sequence ID" value="GAH57626.1"/>
    <property type="molecule type" value="Genomic_DNA"/>
</dbReference>
<dbReference type="NCBIfam" id="NF041800">
    <property type="entry name" value="Hsp20"/>
    <property type="match status" value="1"/>
</dbReference>
<reference evidence="2" key="1">
    <citation type="journal article" date="2014" name="Front. Microbiol.">
        <title>High frequency of phylogenetically diverse reductive dehalogenase-homologous genes in deep subseafloor sedimentary metagenomes.</title>
        <authorList>
            <person name="Kawai M."/>
            <person name="Futagami T."/>
            <person name="Toyoda A."/>
            <person name="Takaki Y."/>
            <person name="Nishi S."/>
            <person name="Hori S."/>
            <person name="Arai W."/>
            <person name="Tsubouchi T."/>
            <person name="Morono Y."/>
            <person name="Uchiyama I."/>
            <person name="Ito T."/>
            <person name="Fujiyama A."/>
            <person name="Inagaki F."/>
            <person name="Takami H."/>
        </authorList>
    </citation>
    <scope>NUCLEOTIDE SEQUENCE</scope>
    <source>
        <strain evidence="2">Expedition CK06-06</strain>
    </source>
</reference>
<dbReference type="InterPro" id="IPR008978">
    <property type="entry name" value="HSP20-like_chaperone"/>
</dbReference>
<dbReference type="AlphaFoldDB" id="X1GI93"/>
<dbReference type="Gene3D" id="2.60.40.790">
    <property type="match status" value="1"/>
</dbReference>
<proteinExistence type="predicted"/>
<evidence type="ECO:0000313" key="2">
    <source>
        <dbReference type="EMBL" id="GAH57626.1"/>
    </source>
</evidence>
<feature type="domain" description="SHSP" evidence="1">
    <location>
        <begin position="94"/>
        <end position="193"/>
    </location>
</feature>
<sequence length="299" mass="34475">CPYPNKFFVDPNKLFKSKDFRKLFKEIFKKMRNNLPPELQNLSPEELMKEFTKNRSKFGFFPITYGFNINLGKDGKPTIDSFGNVKAKPYSGKPEVNLKREPLIEVNEEEDHIIVIAEMPGVDRDDIELKATSHSLTIATKENANMHYYKEVDFSSAINSEVANARYVNGILEVRLKKIDEKHKNKKGLAERWLLGESLDDDELSELGINSVVEEDDVCLALIKIITENLDTVLILYFDELESPYRMLGEVAERKLLEIIKRLYNEVKGLVIVIAVLKEIWPRIIEIADAPLRSRMEPE</sequence>
<comment type="caution">
    <text evidence="2">The sequence shown here is derived from an EMBL/GenBank/DDBJ whole genome shotgun (WGS) entry which is preliminary data.</text>
</comment>
<dbReference type="SUPFAM" id="SSF49764">
    <property type="entry name" value="HSP20-like chaperones"/>
    <property type="match status" value="1"/>
</dbReference>
<evidence type="ECO:0000259" key="1">
    <source>
        <dbReference type="PROSITE" id="PS01031"/>
    </source>
</evidence>
<dbReference type="CDD" id="cd06464">
    <property type="entry name" value="ACD_sHsps-like"/>
    <property type="match status" value="1"/>
</dbReference>
<gene>
    <name evidence="2" type="ORF">S03H2_28560</name>
</gene>